<evidence type="ECO:0000256" key="5">
    <source>
        <dbReference type="SAM" id="Coils"/>
    </source>
</evidence>
<feature type="region of interest" description="Disordered" evidence="6">
    <location>
        <begin position="1"/>
        <end position="43"/>
    </location>
</feature>
<protein>
    <recommendedName>
        <fullName evidence="11">RING-type domain-containing protein</fullName>
    </recommendedName>
</protein>
<dbReference type="Pfam" id="PF00097">
    <property type="entry name" value="zf-C3HC4"/>
    <property type="match status" value="1"/>
</dbReference>
<evidence type="ECO:0008006" key="11">
    <source>
        <dbReference type="Google" id="ProtNLM"/>
    </source>
</evidence>
<keyword evidence="5" id="KW-0175">Coiled coil</keyword>
<dbReference type="OrthoDB" id="1630758at2759"/>
<comment type="caution">
    <text evidence="9">The sequence shown here is derived from an EMBL/GenBank/DDBJ whole genome shotgun (WGS) entry which is preliminary data.</text>
</comment>
<dbReference type="Gene3D" id="3.30.40.10">
    <property type="entry name" value="Zinc/RING finger domain, C3HC4 (zinc finger)"/>
    <property type="match status" value="3"/>
</dbReference>
<dbReference type="EMBL" id="PDLM01000006">
    <property type="protein sequence ID" value="RDW75088.1"/>
    <property type="molecule type" value="Genomic_DNA"/>
</dbReference>
<feature type="region of interest" description="Disordered" evidence="6">
    <location>
        <begin position="410"/>
        <end position="445"/>
    </location>
</feature>
<dbReference type="InterPro" id="IPR017907">
    <property type="entry name" value="Znf_RING_CS"/>
</dbReference>
<dbReference type="InterPro" id="IPR018957">
    <property type="entry name" value="Znf_C3HC4_RING-type"/>
</dbReference>
<feature type="zinc finger region" description="TRAF-type" evidence="4">
    <location>
        <begin position="208"/>
        <end position="254"/>
    </location>
</feature>
<dbReference type="PROSITE" id="PS50145">
    <property type="entry name" value="ZF_TRAF"/>
    <property type="match status" value="1"/>
</dbReference>
<sequence length="445" mass="49920">MPPPNTPGGSPPDLSPLHITVPPNTPFNHGSPRSRRTRTARNPYSIDENKVYETGPSDGVDLRCLKYVSEVDENLLCPICHAALVDPVTTPCDHTYCEDCLYTAWKSNPTCPVDRSPLVLPGDVVTPPKIVLNQLDALKVKCPCCGDTLPRSMLRNHLSRYCSNALVKCPDEVCEKLVKRKDEGKGCLHYDSECPDCKEHLQEIDMESHREVECENREGICQHCSETIIRCKEPEHLKSCPEVMTPCKWTKYGCQHGALRKELDAHANECRFSTVGQMAEMLQAEIATLRDQMHTLNEKDKAQERRIKFLETHPHFNFSDVSSQSVSRLPDSSPTAEFPESRDQYLLSLLESQESKVDQLSVGLTELEAKQTMMLFNETIPIKEQLAELRSAQGVIGMHVRWLMNFRMQERRPGPGAGGSSESGGPGGDGHRRLSDTMRDVITKL</sequence>
<feature type="domain" description="RING-type" evidence="7">
    <location>
        <begin position="77"/>
        <end position="115"/>
    </location>
</feature>
<dbReference type="PROSITE" id="PS00518">
    <property type="entry name" value="ZF_RING_1"/>
    <property type="match status" value="1"/>
</dbReference>
<evidence type="ECO:0000256" key="6">
    <source>
        <dbReference type="SAM" id="MobiDB-lite"/>
    </source>
</evidence>
<keyword evidence="3 4" id="KW-0862">Zinc</keyword>
<evidence type="ECO:0000256" key="4">
    <source>
        <dbReference type="PROSITE-ProRule" id="PRU00207"/>
    </source>
</evidence>
<dbReference type="AlphaFoldDB" id="A0A3D8RMB9"/>
<dbReference type="InterPro" id="IPR001293">
    <property type="entry name" value="Znf_TRAF"/>
</dbReference>
<dbReference type="PANTHER" id="PTHR10131:SF94">
    <property type="entry name" value="TNF RECEPTOR-ASSOCIATED FACTOR 4"/>
    <property type="match status" value="1"/>
</dbReference>
<evidence type="ECO:0000256" key="3">
    <source>
        <dbReference type="ARBA" id="ARBA00022833"/>
    </source>
</evidence>
<evidence type="ECO:0000313" key="10">
    <source>
        <dbReference type="Proteomes" id="UP000256645"/>
    </source>
</evidence>
<gene>
    <name evidence="9" type="ORF">BP6252_06230</name>
</gene>
<organism evidence="9 10">
    <name type="scientific">Coleophoma cylindrospora</name>
    <dbReference type="NCBI Taxonomy" id="1849047"/>
    <lineage>
        <taxon>Eukaryota</taxon>
        <taxon>Fungi</taxon>
        <taxon>Dikarya</taxon>
        <taxon>Ascomycota</taxon>
        <taxon>Pezizomycotina</taxon>
        <taxon>Leotiomycetes</taxon>
        <taxon>Helotiales</taxon>
        <taxon>Dermateaceae</taxon>
        <taxon>Coleophoma</taxon>
    </lineage>
</organism>
<evidence type="ECO:0000313" key="9">
    <source>
        <dbReference type="EMBL" id="RDW75088.1"/>
    </source>
</evidence>
<dbReference type="PANTHER" id="PTHR10131">
    <property type="entry name" value="TNF RECEPTOR ASSOCIATED FACTOR"/>
    <property type="match status" value="1"/>
</dbReference>
<dbReference type="STRING" id="1849047.A0A3D8RMB9"/>
<keyword evidence="10" id="KW-1185">Reference proteome</keyword>
<dbReference type="Proteomes" id="UP000256645">
    <property type="component" value="Unassembled WGS sequence"/>
</dbReference>
<dbReference type="InterPro" id="IPR013083">
    <property type="entry name" value="Znf_RING/FYVE/PHD"/>
</dbReference>
<accession>A0A3D8RMB9</accession>
<dbReference type="SUPFAM" id="SSF49599">
    <property type="entry name" value="TRAF domain-like"/>
    <property type="match status" value="1"/>
</dbReference>
<dbReference type="SMART" id="SM00184">
    <property type="entry name" value="RING"/>
    <property type="match status" value="1"/>
</dbReference>
<feature type="compositionally biased region" description="Gly residues" evidence="6">
    <location>
        <begin position="415"/>
        <end position="428"/>
    </location>
</feature>
<feature type="domain" description="TRAF-type" evidence="8">
    <location>
        <begin position="208"/>
        <end position="254"/>
    </location>
</feature>
<keyword evidence="1 4" id="KW-0479">Metal-binding</keyword>
<name>A0A3D8RMB9_9HELO</name>
<reference evidence="9 10" key="1">
    <citation type="journal article" date="2018" name="IMA Fungus">
        <title>IMA Genome-F 9: Draft genome sequence of Annulohypoxylon stygium, Aspergillus mulundensis, Berkeleyomyces basicola (syn. Thielaviopsis basicola), Ceratocystis smalleyi, two Cercospora beticola strains, Coleophoma cylindrospora, Fusarium fracticaudum, Phialophora cf. hyalina, and Morchella septimelata.</title>
        <authorList>
            <person name="Wingfield B.D."/>
            <person name="Bills G.F."/>
            <person name="Dong Y."/>
            <person name="Huang W."/>
            <person name="Nel W.J."/>
            <person name="Swalarsk-Parry B.S."/>
            <person name="Vaghefi N."/>
            <person name="Wilken P.M."/>
            <person name="An Z."/>
            <person name="de Beer Z.W."/>
            <person name="De Vos L."/>
            <person name="Chen L."/>
            <person name="Duong T.A."/>
            <person name="Gao Y."/>
            <person name="Hammerbacher A."/>
            <person name="Kikkert J.R."/>
            <person name="Li Y."/>
            <person name="Li H."/>
            <person name="Li K."/>
            <person name="Li Q."/>
            <person name="Liu X."/>
            <person name="Ma X."/>
            <person name="Naidoo K."/>
            <person name="Pethybridge S.J."/>
            <person name="Sun J."/>
            <person name="Steenkamp E.T."/>
            <person name="van der Nest M.A."/>
            <person name="van Wyk S."/>
            <person name="Wingfield M.J."/>
            <person name="Xiong C."/>
            <person name="Yue Q."/>
            <person name="Zhang X."/>
        </authorList>
    </citation>
    <scope>NUCLEOTIDE SEQUENCE [LARGE SCALE GENOMIC DNA]</scope>
    <source>
        <strain evidence="9 10">BP6252</strain>
    </source>
</reference>
<dbReference type="SUPFAM" id="SSF57850">
    <property type="entry name" value="RING/U-box"/>
    <property type="match status" value="1"/>
</dbReference>
<evidence type="ECO:0000259" key="7">
    <source>
        <dbReference type="PROSITE" id="PS50089"/>
    </source>
</evidence>
<dbReference type="PROSITE" id="PS50089">
    <property type="entry name" value="ZF_RING_2"/>
    <property type="match status" value="1"/>
</dbReference>
<feature type="coiled-coil region" evidence="5">
    <location>
        <begin position="279"/>
        <end position="306"/>
    </location>
</feature>
<feature type="compositionally biased region" description="Basic and acidic residues" evidence="6">
    <location>
        <begin position="429"/>
        <end position="445"/>
    </location>
</feature>
<evidence type="ECO:0000256" key="2">
    <source>
        <dbReference type="ARBA" id="ARBA00022771"/>
    </source>
</evidence>
<evidence type="ECO:0000259" key="8">
    <source>
        <dbReference type="PROSITE" id="PS50145"/>
    </source>
</evidence>
<dbReference type="Pfam" id="PF02176">
    <property type="entry name" value="zf-TRAF"/>
    <property type="match status" value="2"/>
</dbReference>
<feature type="compositionally biased region" description="Pro residues" evidence="6">
    <location>
        <begin position="1"/>
        <end position="14"/>
    </location>
</feature>
<evidence type="ECO:0000256" key="1">
    <source>
        <dbReference type="ARBA" id="ARBA00022723"/>
    </source>
</evidence>
<dbReference type="InterPro" id="IPR001841">
    <property type="entry name" value="Znf_RING"/>
</dbReference>
<keyword evidence="2 4" id="KW-0863">Zinc-finger</keyword>
<proteinExistence type="predicted"/>
<dbReference type="GO" id="GO:0008270">
    <property type="term" value="F:zinc ion binding"/>
    <property type="evidence" value="ECO:0007669"/>
    <property type="project" value="UniProtKB-KW"/>
</dbReference>